<dbReference type="RefSeq" id="WP_054587292.1">
    <property type="nucleotide sequence ID" value="NZ_CP012700.1"/>
</dbReference>
<evidence type="ECO:0000313" key="3">
    <source>
        <dbReference type="Proteomes" id="UP000058074"/>
    </source>
</evidence>
<evidence type="ECO:0000313" key="2">
    <source>
        <dbReference type="EMBL" id="ALH79894.1"/>
    </source>
</evidence>
<dbReference type="EMBL" id="CP012700">
    <property type="protein sequence ID" value="ALH79894.1"/>
    <property type="molecule type" value="Genomic_DNA"/>
</dbReference>
<organism evidence="2 3">
    <name type="scientific">Sphingopyxis macrogoltabida</name>
    <name type="common">Sphingomonas macrogoltabidus</name>
    <dbReference type="NCBI Taxonomy" id="33050"/>
    <lineage>
        <taxon>Bacteria</taxon>
        <taxon>Pseudomonadati</taxon>
        <taxon>Pseudomonadota</taxon>
        <taxon>Alphaproteobacteria</taxon>
        <taxon>Sphingomonadales</taxon>
        <taxon>Sphingomonadaceae</taxon>
        <taxon>Sphingopyxis</taxon>
    </lineage>
</organism>
<dbReference type="AlphaFoldDB" id="A0A0N9UV50"/>
<dbReference type="PRINTS" id="PR00420">
    <property type="entry name" value="RNGMNOXGNASE"/>
</dbReference>
<dbReference type="Pfam" id="PF01494">
    <property type="entry name" value="FAD_binding_3"/>
    <property type="match status" value="1"/>
</dbReference>
<accession>A0A0N9UV50</accession>
<dbReference type="Proteomes" id="UP000058074">
    <property type="component" value="Chromosome"/>
</dbReference>
<proteinExistence type="predicted"/>
<gene>
    <name evidence="2" type="ORF">AN936_05810</name>
</gene>
<dbReference type="InterPro" id="IPR036188">
    <property type="entry name" value="FAD/NAD-bd_sf"/>
</dbReference>
<protein>
    <recommendedName>
        <fullName evidence="1">FAD-binding domain-containing protein</fullName>
    </recommendedName>
</protein>
<dbReference type="PANTHER" id="PTHR46865">
    <property type="entry name" value="OXIDOREDUCTASE-RELATED"/>
    <property type="match status" value="1"/>
</dbReference>
<reference evidence="2 3" key="1">
    <citation type="journal article" date="2015" name="Genome Announc.">
        <title>Complete Genome Sequence of Polypropylene Glycol- and Polyethylene Glycol-Degrading Sphingopyxis macrogoltabida Strain EY-1.</title>
        <authorList>
            <person name="Ohtsubo Y."/>
            <person name="Nagata Y."/>
            <person name="Numata M."/>
            <person name="Tsuchikane K."/>
            <person name="Hosoyama A."/>
            <person name="Yamazoe A."/>
            <person name="Tsuda M."/>
            <person name="Fujita N."/>
            <person name="Kawai F."/>
        </authorList>
    </citation>
    <scope>NUCLEOTIDE SEQUENCE [LARGE SCALE GENOMIC DNA]</scope>
    <source>
        <strain evidence="2 3">EY-1</strain>
    </source>
</reference>
<evidence type="ECO:0000259" key="1">
    <source>
        <dbReference type="Pfam" id="PF01494"/>
    </source>
</evidence>
<dbReference type="InterPro" id="IPR002938">
    <property type="entry name" value="FAD-bd"/>
</dbReference>
<dbReference type="OrthoDB" id="5499180at2"/>
<dbReference type="PATRIC" id="fig|33050.5.peg.1212"/>
<feature type="domain" description="FAD-binding" evidence="1">
    <location>
        <begin position="7"/>
        <end position="340"/>
    </location>
</feature>
<dbReference type="KEGG" id="smag:AN936_05810"/>
<dbReference type="GO" id="GO:0071949">
    <property type="term" value="F:FAD binding"/>
    <property type="evidence" value="ECO:0007669"/>
    <property type="project" value="InterPro"/>
</dbReference>
<dbReference type="PANTHER" id="PTHR46865:SF2">
    <property type="entry name" value="MONOOXYGENASE"/>
    <property type="match status" value="1"/>
</dbReference>
<dbReference type="SUPFAM" id="SSF51905">
    <property type="entry name" value="FAD/NAD(P)-binding domain"/>
    <property type="match status" value="1"/>
</dbReference>
<sequence>MSRARKALVSGASIAGPTVAYWLDRHGFDVTVVERADALRSGGYAIDIRGTAIDAVERMGMLPELREAHIRTRHWRFRGPRGVIASIPMEDITGGVAGRDVEIPRGALAEILYARTRDNIPYRFNDCIVAMKEDRDGIDVTFRSGLEERYDVVIAADGLHSTTREQAFGPESRFSSYLGCCFIGFTAPNSFGFDHELNIYNVPGLAAGAYETGAERMNCLFAYRRPEPASSEYADLDGVRRDIRARYAGQGWIIPQLLDAMDAADDLYFDSMMQIHMPKWSSGRVAVVGDAAYGPSFFSGQGTSTAIAGAYVLAGELAAHDSHQAAFDAYDREARKFIEDNQATAYGGSDLMVPPTRLKLWKRNRMMNLAPILTRLGMMRQEERDINSSLKLKDYTPQPKAQAAA</sequence>
<dbReference type="Gene3D" id="3.50.50.60">
    <property type="entry name" value="FAD/NAD(P)-binding domain"/>
    <property type="match status" value="1"/>
</dbReference>
<dbReference type="Gene3D" id="3.30.9.10">
    <property type="entry name" value="D-Amino Acid Oxidase, subunit A, domain 2"/>
    <property type="match status" value="1"/>
</dbReference>
<name>A0A0N9UV50_SPHMC</name>
<dbReference type="InterPro" id="IPR051704">
    <property type="entry name" value="FAD_aromatic-hydroxylase"/>
</dbReference>